<dbReference type="InterPro" id="IPR050707">
    <property type="entry name" value="HTH_MetabolicPath_Reg"/>
</dbReference>
<dbReference type="InterPro" id="IPR005471">
    <property type="entry name" value="Tscrpt_reg_IclR_N"/>
</dbReference>
<dbReference type="RefSeq" id="WP_419186443.1">
    <property type="nucleotide sequence ID" value="NZ_CP036290.1"/>
</dbReference>
<dbReference type="InterPro" id="IPR029016">
    <property type="entry name" value="GAF-like_dom_sf"/>
</dbReference>
<name>A0A518CZ60_9BACT</name>
<dbReference type="PANTHER" id="PTHR30136">
    <property type="entry name" value="HELIX-TURN-HELIX TRANSCRIPTIONAL REGULATOR, ICLR FAMILY"/>
    <property type="match status" value="1"/>
</dbReference>
<dbReference type="SUPFAM" id="SSF55781">
    <property type="entry name" value="GAF domain-like"/>
    <property type="match status" value="1"/>
</dbReference>
<accession>A0A518CZ60</accession>
<keyword evidence="7" id="KW-1185">Reference proteome</keyword>
<dbReference type="Proteomes" id="UP000319342">
    <property type="component" value="Chromosome"/>
</dbReference>
<dbReference type="GO" id="GO:0045892">
    <property type="term" value="P:negative regulation of DNA-templated transcription"/>
    <property type="evidence" value="ECO:0007669"/>
    <property type="project" value="TreeGrafter"/>
</dbReference>
<dbReference type="GO" id="GO:0003700">
    <property type="term" value="F:DNA-binding transcription factor activity"/>
    <property type="evidence" value="ECO:0007669"/>
    <property type="project" value="TreeGrafter"/>
</dbReference>
<gene>
    <name evidence="6" type="primary">kdgR</name>
    <name evidence="6" type="ORF">Pla163_16220</name>
</gene>
<dbReference type="PANTHER" id="PTHR30136:SF7">
    <property type="entry name" value="HTH-TYPE TRANSCRIPTIONAL REGULATOR KDGR-RELATED"/>
    <property type="match status" value="1"/>
</dbReference>
<dbReference type="InterPro" id="IPR036388">
    <property type="entry name" value="WH-like_DNA-bd_sf"/>
</dbReference>
<evidence type="ECO:0000259" key="4">
    <source>
        <dbReference type="PROSITE" id="PS51077"/>
    </source>
</evidence>
<keyword evidence="2" id="KW-0238">DNA-binding</keyword>
<evidence type="ECO:0000313" key="7">
    <source>
        <dbReference type="Proteomes" id="UP000319342"/>
    </source>
</evidence>
<dbReference type="GO" id="GO:0003677">
    <property type="term" value="F:DNA binding"/>
    <property type="evidence" value="ECO:0007669"/>
    <property type="project" value="UniProtKB-KW"/>
</dbReference>
<keyword evidence="3" id="KW-0804">Transcription</keyword>
<proteinExistence type="predicted"/>
<dbReference type="PROSITE" id="PS51078">
    <property type="entry name" value="ICLR_ED"/>
    <property type="match status" value="1"/>
</dbReference>
<dbReference type="EMBL" id="CP036290">
    <property type="protein sequence ID" value="QDU84511.1"/>
    <property type="molecule type" value="Genomic_DNA"/>
</dbReference>
<protein>
    <submittedName>
        <fullName evidence="6">Transcriptional regulator KdgR</fullName>
    </submittedName>
</protein>
<dbReference type="Gene3D" id="1.10.10.10">
    <property type="entry name" value="Winged helix-like DNA-binding domain superfamily/Winged helix DNA-binding domain"/>
    <property type="match status" value="1"/>
</dbReference>
<dbReference type="SMART" id="SM00346">
    <property type="entry name" value="HTH_ICLR"/>
    <property type="match status" value="1"/>
</dbReference>
<dbReference type="Pfam" id="PF09339">
    <property type="entry name" value="HTH_IclR"/>
    <property type="match status" value="1"/>
</dbReference>
<dbReference type="InterPro" id="IPR036390">
    <property type="entry name" value="WH_DNA-bd_sf"/>
</dbReference>
<dbReference type="PROSITE" id="PS51077">
    <property type="entry name" value="HTH_ICLR"/>
    <property type="match status" value="1"/>
</dbReference>
<dbReference type="Pfam" id="PF01614">
    <property type="entry name" value="IclR_C"/>
    <property type="match status" value="1"/>
</dbReference>
<evidence type="ECO:0000313" key="6">
    <source>
        <dbReference type="EMBL" id="QDU84511.1"/>
    </source>
</evidence>
<evidence type="ECO:0000256" key="1">
    <source>
        <dbReference type="ARBA" id="ARBA00023015"/>
    </source>
</evidence>
<dbReference type="AlphaFoldDB" id="A0A518CZ60"/>
<feature type="domain" description="HTH iclR-type" evidence="4">
    <location>
        <begin position="21"/>
        <end position="83"/>
    </location>
</feature>
<dbReference type="Gene3D" id="3.30.450.40">
    <property type="match status" value="1"/>
</dbReference>
<sequence length="273" mass="30182">MTTRSNQRDGDTDKRTGRYSAPALEKGLDILELLSLRDDGLSQRQLADALGRTVGEIYRMLSCLVDRDYVALEKPGDRYFLGPKLFELSHRHPPSRRLLDVAIPHLRNVARELDQSCHLVVPHRGNGVVVAQEDCPGSLTFAVRMGTPVSPTESASGRVLLAFRDERERKDLIGSDETVAARLSELSETLDEIRAKGFCEMESKRVRGIHDTSFPIEDRKGHAIAALTVPLVQRIDIDPAFDRDAVLGVVRRAARDIGRELGHANEQASDGGA</sequence>
<dbReference type="InterPro" id="IPR014757">
    <property type="entry name" value="Tscrpt_reg_IclR_C"/>
</dbReference>
<evidence type="ECO:0000256" key="2">
    <source>
        <dbReference type="ARBA" id="ARBA00023125"/>
    </source>
</evidence>
<evidence type="ECO:0000259" key="5">
    <source>
        <dbReference type="PROSITE" id="PS51078"/>
    </source>
</evidence>
<organism evidence="6 7">
    <name type="scientific">Rohdeia mirabilis</name>
    <dbReference type="NCBI Taxonomy" id="2528008"/>
    <lineage>
        <taxon>Bacteria</taxon>
        <taxon>Pseudomonadati</taxon>
        <taxon>Planctomycetota</taxon>
        <taxon>Planctomycetia</taxon>
        <taxon>Planctomycetia incertae sedis</taxon>
        <taxon>Rohdeia</taxon>
    </lineage>
</organism>
<keyword evidence="1" id="KW-0805">Transcription regulation</keyword>
<evidence type="ECO:0000256" key="3">
    <source>
        <dbReference type="ARBA" id="ARBA00023163"/>
    </source>
</evidence>
<reference evidence="6 7" key="1">
    <citation type="submission" date="2019-02" db="EMBL/GenBank/DDBJ databases">
        <title>Deep-cultivation of Planctomycetes and their phenomic and genomic characterization uncovers novel biology.</title>
        <authorList>
            <person name="Wiegand S."/>
            <person name="Jogler M."/>
            <person name="Boedeker C."/>
            <person name="Pinto D."/>
            <person name="Vollmers J."/>
            <person name="Rivas-Marin E."/>
            <person name="Kohn T."/>
            <person name="Peeters S.H."/>
            <person name="Heuer A."/>
            <person name="Rast P."/>
            <person name="Oberbeckmann S."/>
            <person name="Bunk B."/>
            <person name="Jeske O."/>
            <person name="Meyerdierks A."/>
            <person name="Storesund J.E."/>
            <person name="Kallscheuer N."/>
            <person name="Luecker S."/>
            <person name="Lage O.M."/>
            <person name="Pohl T."/>
            <person name="Merkel B.J."/>
            <person name="Hornburger P."/>
            <person name="Mueller R.-W."/>
            <person name="Bruemmer F."/>
            <person name="Labrenz M."/>
            <person name="Spormann A.M."/>
            <person name="Op den Camp H."/>
            <person name="Overmann J."/>
            <person name="Amann R."/>
            <person name="Jetten M.S.M."/>
            <person name="Mascher T."/>
            <person name="Medema M.H."/>
            <person name="Devos D.P."/>
            <person name="Kaster A.-K."/>
            <person name="Ovreas L."/>
            <person name="Rohde M."/>
            <person name="Galperin M.Y."/>
            <person name="Jogler C."/>
        </authorList>
    </citation>
    <scope>NUCLEOTIDE SEQUENCE [LARGE SCALE GENOMIC DNA]</scope>
    <source>
        <strain evidence="6 7">Pla163</strain>
    </source>
</reference>
<dbReference type="SUPFAM" id="SSF46785">
    <property type="entry name" value="Winged helix' DNA-binding domain"/>
    <property type="match status" value="1"/>
</dbReference>
<feature type="domain" description="IclR-ED" evidence="5">
    <location>
        <begin position="84"/>
        <end position="263"/>
    </location>
</feature>